<keyword evidence="2" id="KW-1185">Reference proteome</keyword>
<proteinExistence type="predicted"/>
<evidence type="ECO:0000313" key="2">
    <source>
        <dbReference type="Proteomes" id="UP000187203"/>
    </source>
</evidence>
<evidence type="ECO:0000313" key="1">
    <source>
        <dbReference type="EMBL" id="OMP14217.1"/>
    </source>
</evidence>
<accession>A0A1R3L4G9</accession>
<protein>
    <submittedName>
        <fullName evidence="1">Uncharacterized protein</fullName>
    </submittedName>
</protein>
<organism evidence="1 2">
    <name type="scientific">Corchorus olitorius</name>
    <dbReference type="NCBI Taxonomy" id="93759"/>
    <lineage>
        <taxon>Eukaryota</taxon>
        <taxon>Viridiplantae</taxon>
        <taxon>Streptophyta</taxon>
        <taxon>Embryophyta</taxon>
        <taxon>Tracheophyta</taxon>
        <taxon>Spermatophyta</taxon>
        <taxon>Magnoliopsida</taxon>
        <taxon>eudicotyledons</taxon>
        <taxon>Gunneridae</taxon>
        <taxon>Pentapetalae</taxon>
        <taxon>rosids</taxon>
        <taxon>malvids</taxon>
        <taxon>Malvales</taxon>
        <taxon>Malvaceae</taxon>
        <taxon>Grewioideae</taxon>
        <taxon>Apeibeae</taxon>
        <taxon>Corchorus</taxon>
    </lineage>
</organism>
<dbReference type="EMBL" id="AWUE01001130">
    <property type="protein sequence ID" value="OMP14217.1"/>
    <property type="molecule type" value="Genomic_DNA"/>
</dbReference>
<name>A0A1R3L4G9_9ROSI</name>
<dbReference type="Proteomes" id="UP000187203">
    <property type="component" value="Unassembled WGS sequence"/>
</dbReference>
<dbReference type="AlphaFoldDB" id="A0A1R3L4G9"/>
<sequence>MEHKIIIINRISLRFASSTAGTTQQVYYPAA</sequence>
<gene>
    <name evidence="1" type="ORF">COLO4_00167</name>
</gene>
<reference evidence="2" key="1">
    <citation type="submission" date="2013-09" db="EMBL/GenBank/DDBJ databases">
        <title>Corchorus olitorius genome sequencing.</title>
        <authorList>
            <person name="Alam M."/>
            <person name="Haque M.S."/>
            <person name="Islam M.S."/>
            <person name="Emdad E.M."/>
            <person name="Islam M.M."/>
            <person name="Ahmed B."/>
            <person name="Halim A."/>
            <person name="Hossen Q.M.M."/>
            <person name="Hossain M.Z."/>
            <person name="Ahmed R."/>
            <person name="Khan M.M."/>
            <person name="Islam R."/>
            <person name="Rashid M.M."/>
            <person name="Khan S.A."/>
            <person name="Rahman M.S."/>
            <person name="Alam M."/>
            <person name="Yahiya A.S."/>
            <person name="Khan M.S."/>
            <person name="Azam M.S."/>
            <person name="Haque T."/>
            <person name="Lashkar M.Z.H."/>
            <person name="Akhand A.I."/>
            <person name="Morshed G."/>
            <person name="Roy S."/>
            <person name="Uddin K.S."/>
            <person name="Rabeya T."/>
            <person name="Hossain A.S."/>
            <person name="Chowdhury A."/>
            <person name="Snigdha A.R."/>
            <person name="Mortoza M.S."/>
            <person name="Matin S.A."/>
            <person name="Hoque S.M.E."/>
            <person name="Islam M.K."/>
            <person name="Roy D.K."/>
            <person name="Haider R."/>
            <person name="Moosa M.M."/>
            <person name="Elias S.M."/>
            <person name="Hasan A.M."/>
            <person name="Jahan S."/>
            <person name="Shafiuddin M."/>
            <person name="Mahmood N."/>
            <person name="Shommy N.S."/>
        </authorList>
    </citation>
    <scope>NUCLEOTIDE SEQUENCE [LARGE SCALE GENOMIC DNA]</scope>
    <source>
        <strain evidence="2">cv. O-4</strain>
    </source>
</reference>
<comment type="caution">
    <text evidence="1">The sequence shown here is derived from an EMBL/GenBank/DDBJ whole genome shotgun (WGS) entry which is preliminary data.</text>
</comment>